<evidence type="ECO:0000313" key="3">
    <source>
        <dbReference type="Proteomes" id="UP000005439"/>
    </source>
</evidence>
<dbReference type="Gene3D" id="3.30.70.1880">
    <property type="entry name" value="Protein of unknown function DUF881"/>
    <property type="match status" value="1"/>
</dbReference>
<dbReference type="GO" id="GO:0005886">
    <property type="term" value="C:plasma membrane"/>
    <property type="evidence" value="ECO:0007669"/>
    <property type="project" value="TreeGrafter"/>
</dbReference>
<dbReference type="HOGENOM" id="CLU_040273_4_0_9"/>
<sequence>MVKRFRQEPSPGAPSRWHWVVAALVLVMGFLVTEQIETIQAINRTAQLEEGQLLSDLVTRTDQENGQLTNQILAVKAQLAALPVEPRVTGLSRALAANQVWAGLTPVTGAGVQVIIHDATRPAFPGEPAMLELVHDQYVLRIVSLLSAAGARAIAIDGQRYTATTSIYCAGPTIRINNVPYGSPYVISAVGPVGPMVSMLANDPDIQGWAQLVYIHWAPVRHLVIAGYNQPLHYTWAKPVKIGK</sequence>
<gene>
    <name evidence="2" type="ordered locus">Sulac_1443</name>
</gene>
<reference evidence="3" key="1">
    <citation type="submission" date="2011-12" db="EMBL/GenBank/DDBJ databases">
        <title>The complete genome of chromosome of Sulfobacillus acidophilus DSM 10332.</title>
        <authorList>
            <person name="Lucas S."/>
            <person name="Han J."/>
            <person name="Lapidus A."/>
            <person name="Bruce D."/>
            <person name="Goodwin L."/>
            <person name="Pitluck S."/>
            <person name="Peters L."/>
            <person name="Kyrpides N."/>
            <person name="Mavromatis K."/>
            <person name="Ivanova N."/>
            <person name="Mikhailova N."/>
            <person name="Chertkov O."/>
            <person name="Saunders E."/>
            <person name="Detter J.C."/>
            <person name="Tapia R."/>
            <person name="Han C."/>
            <person name="Land M."/>
            <person name="Hauser L."/>
            <person name="Markowitz V."/>
            <person name="Cheng J.-F."/>
            <person name="Hugenholtz P."/>
            <person name="Woyke T."/>
            <person name="Wu D."/>
            <person name="Pukall R."/>
            <person name="Gehrich-Schroeter G."/>
            <person name="Schneider S."/>
            <person name="Klenk H.-P."/>
            <person name="Eisen J.A."/>
        </authorList>
    </citation>
    <scope>NUCLEOTIDE SEQUENCE [LARGE SCALE GENOMIC DNA]</scope>
    <source>
        <strain evidence="3">ATCC 700253 / DSM 10332 / NAL</strain>
    </source>
</reference>
<dbReference type="EMBL" id="CP003179">
    <property type="protein sequence ID" value="AEW04940.1"/>
    <property type="molecule type" value="Genomic_DNA"/>
</dbReference>
<evidence type="ECO:0008006" key="4">
    <source>
        <dbReference type="Google" id="ProtNLM"/>
    </source>
</evidence>
<dbReference type="PANTHER" id="PTHR37313">
    <property type="entry name" value="UPF0749 PROTEIN RV1825"/>
    <property type="match status" value="1"/>
</dbReference>
<proteinExistence type="inferred from homology"/>
<organism evidence="2 3">
    <name type="scientific">Sulfobacillus acidophilus (strain ATCC 700253 / DSM 10332 / NAL)</name>
    <dbReference type="NCBI Taxonomy" id="679936"/>
    <lineage>
        <taxon>Bacteria</taxon>
        <taxon>Bacillati</taxon>
        <taxon>Bacillota</taxon>
        <taxon>Clostridia</taxon>
        <taxon>Eubacteriales</taxon>
        <taxon>Clostridiales Family XVII. Incertae Sedis</taxon>
        <taxon>Sulfobacillus</taxon>
    </lineage>
</organism>
<evidence type="ECO:0000256" key="1">
    <source>
        <dbReference type="ARBA" id="ARBA00009108"/>
    </source>
</evidence>
<keyword evidence="3" id="KW-1185">Reference proteome</keyword>
<comment type="similarity">
    <text evidence="1">Belongs to the UPF0749 family.</text>
</comment>
<evidence type="ECO:0000313" key="2">
    <source>
        <dbReference type="EMBL" id="AEW04940.1"/>
    </source>
</evidence>
<protein>
    <recommendedName>
        <fullName evidence="4">DUF881 domain-containing protein</fullName>
    </recommendedName>
</protein>
<dbReference type="KEGG" id="sap:Sulac_1443"/>
<dbReference type="Pfam" id="PF05949">
    <property type="entry name" value="DUF881"/>
    <property type="match status" value="1"/>
</dbReference>
<dbReference type="AlphaFoldDB" id="G8TX32"/>
<dbReference type="InterPro" id="IPR010273">
    <property type="entry name" value="DUF881"/>
</dbReference>
<name>G8TX32_SULAD</name>
<dbReference type="PANTHER" id="PTHR37313:SF4">
    <property type="entry name" value="CONSERVED MEMBRANE PROTEIN-RELATED"/>
    <property type="match status" value="1"/>
</dbReference>
<reference evidence="2 3" key="2">
    <citation type="journal article" date="2012" name="Stand. Genomic Sci.">
        <title>Complete genome sequence of the moderately thermophilic mineral-sulfide-oxidizing firmicute Sulfobacillus acidophilus type strain (NAL(T)).</title>
        <authorList>
            <person name="Anderson I."/>
            <person name="Chertkov O."/>
            <person name="Chen A."/>
            <person name="Saunders E."/>
            <person name="Lapidus A."/>
            <person name="Nolan M."/>
            <person name="Lucas S."/>
            <person name="Hammon N."/>
            <person name="Deshpande S."/>
            <person name="Cheng J.F."/>
            <person name="Han C."/>
            <person name="Tapia R."/>
            <person name="Goodwin L.A."/>
            <person name="Pitluck S."/>
            <person name="Liolios K."/>
            <person name="Pagani I."/>
            <person name="Ivanova N."/>
            <person name="Mikhailova N."/>
            <person name="Pati A."/>
            <person name="Palaniappan K."/>
            <person name="Land M."/>
            <person name="Pan C."/>
            <person name="Rohde M."/>
            <person name="Pukall R."/>
            <person name="Goker M."/>
            <person name="Detter J.C."/>
            <person name="Woyke T."/>
            <person name="Bristow J."/>
            <person name="Eisen J.A."/>
            <person name="Markowitz V."/>
            <person name="Hugenholtz P."/>
            <person name="Kyrpides N.C."/>
            <person name="Klenk H.P."/>
            <person name="Mavromatis K."/>
        </authorList>
    </citation>
    <scope>NUCLEOTIDE SEQUENCE [LARGE SCALE GENOMIC DNA]</scope>
    <source>
        <strain evidence="3">ATCC 700253 / DSM 10332 / NAL</strain>
    </source>
</reference>
<dbReference type="PATRIC" id="fig|679936.5.peg.1508"/>
<accession>G8TX32</accession>
<dbReference type="STRING" id="679936.Sulac_1443"/>
<dbReference type="Proteomes" id="UP000005439">
    <property type="component" value="Chromosome"/>
</dbReference>